<dbReference type="Proteomes" id="UP000233524">
    <property type="component" value="Unassembled WGS sequence"/>
</dbReference>
<accession>A0A2N3N3N5</accession>
<comment type="similarity">
    <text evidence="3">Belongs to the ALG14 family.</text>
</comment>
<feature type="transmembrane region" description="Helical" evidence="11">
    <location>
        <begin position="12"/>
        <end position="38"/>
    </location>
</feature>
<evidence type="ECO:0000256" key="9">
    <source>
        <dbReference type="ARBA" id="ARBA00023136"/>
    </source>
</evidence>
<evidence type="ECO:0000256" key="11">
    <source>
        <dbReference type="SAM" id="Phobius"/>
    </source>
</evidence>
<keyword evidence="9 11" id="KW-0472">Membrane</keyword>
<reference evidence="12 13" key="1">
    <citation type="journal article" date="2017" name="G3 (Bethesda)">
        <title>First Draft Genome Sequence of the Pathogenic Fungus Lomentospora prolificans (Formerly Scedosporium prolificans).</title>
        <authorList>
            <person name="Luo R."/>
            <person name="Zimin A."/>
            <person name="Workman R."/>
            <person name="Fan Y."/>
            <person name="Pertea G."/>
            <person name="Grossman N."/>
            <person name="Wear M.P."/>
            <person name="Jia B."/>
            <person name="Miller H."/>
            <person name="Casadevall A."/>
            <person name="Timp W."/>
            <person name="Zhang S.X."/>
            <person name="Salzberg S.L."/>
        </authorList>
    </citation>
    <scope>NUCLEOTIDE SEQUENCE [LARGE SCALE GENOMIC DNA]</scope>
    <source>
        <strain evidence="12 13">JHH-5317</strain>
    </source>
</reference>
<feature type="transmembrane region" description="Helical" evidence="11">
    <location>
        <begin position="75"/>
        <end position="93"/>
    </location>
</feature>
<evidence type="ECO:0000256" key="5">
    <source>
        <dbReference type="ARBA" id="ARBA00017467"/>
    </source>
</evidence>
<dbReference type="AlphaFoldDB" id="A0A2N3N3N5"/>
<comment type="caution">
    <text evidence="12">The sequence shown here is derived from an EMBL/GenBank/DDBJ whole genome shotgun (WGS) entry which is preliminary data.</text>
</comment>
<dbReference type="InterPro" id="IPR013969">
    <property type="entry name" value="Oligosacch_biosynth_Alg14"/>
</dbReference>
<evidence type="ECO:0000313" key="12">
    <source>
        <dbReference type="EMBL" id="PKS07037.1"/>
    </source>
</evidence>
<comment type="subunit">
    <text evidence="4">Heterodimer with ALG13 to form a functional enzyme.</text>
</comment>
<proteinExistence type="inferred from homology"/>
<dbReference type="EMBL" id="NLAX01000701">
    <property type="protein sequence ID" value="PKS07037.1"/>
    <property type="molecule type" value="Genomic_DNA"/>
</dbReference>
<evidence type="ECO:0000313" key="13">
    <source>
        <dbReference type="Proteomes" id="UP000233524"/>
    </source>
</evidence>
<dbReference type="Gene3D" id="3.40.50.2000">
    <property type="entry name" value="Glycogen Phosphorylase B"/>
    <property type="match status" value="1"/>
</dbReference>
<keyword evidence="7" id="KW-0256">Endoplasmic reticulum</keyword>
<keyword evidence="13" id="KW-1185">Reference proteome</keyword>
<evidence type="ECO:0000256" key="2">
    <source>
        <dbReference type="ARBA" id="ARBA00004590"/>
    </source>
</evidence>
<dbReference type="FunCoup" id="A0A2N3N3N5">
    <property type="interactions" value="297"/>
</dbReference>
<dbReference type="PANTHER" id="PTHR12154:SF4">
    <property type="entry name" value="UDP-N-ACETYLGLUCOSAMINE TRANSFERASE SUBUNIT ALG14 HOMOLOG"/>
    <property type="match status" value="1"/>
</dbReference>
<feature type="transmembrane region" description="Helical" evidence="11">
    <location>
        <begin position="50"/>
        <end position="69"/>
    </location>
</feature>
<evidence type="ECO:0000256" key="1">
    <source>
        <dbReference type="ARBA" id="ARBA00004389"/>
    </source>
</evidence>
<evidence type="ECO:0000256" key="8">
    <source>
        <dbReference type="ARBA" id="ARBA00022989"/>
    </source>
</evidence>
<dbReference type="InParanoid" id="A0A2N3N3N5"/>
<dbReference type="OrthoDB" id="17098at2759"/>
<dbReference type="GO" id="GO:0006488">
    <property type="term" value="P:dolichol-linked oligosaccharide biosynthetic process"/>
    <property type="evidence" value="ECO:0007669"/>
    <property type="project" value="InterPro"/>
</dbReference>
<dbReference type="PANTHER" id="PTHR12154">
    <property type="entry name" value="GLYCOSYL TRANSFERASE-RELATED"/>
    <property type="match status" value="1"/>
</dbReference>
<keyword evidence="8 11" id="KW-1133">Transmembrane helix</keyword>
<dbReference type="GO" id="GO:0004577">
    <property type="term" value="F:N-acetylglucosaminyldiphosphodolichol N-acetylglucosaminyltransferase activity"/>
    <property type="evidence" value="ECO:0007669"/>
    <property type="project" value="TreeGrafter"/>
</dbReference>
<sequence>MPFSFSARNIGFIGFVAVATAALNKPGISLVACTLAILSLSQVLKLPVPVAILSAVAGFAPPLFLRAYRQRPVEALLVTGALFILTSVIFVEIRHVQLRHRRLHAPLSTARMWSQAKTPELQGHPRYVLAVLGSGGHTKEMLLMMEHSFPGSRNFHRRYLVTSGDHISLKHLKAFEERVKEGKKASGTYDTFVVTRARRVHQPLSTVPWSALRSILDIFPVLLSRPKAATVGKLMAYPDVIVTNGPATGFFVALLAHMLKIFYVVPEDKMQVLFIESWARIKTLSLTGKLLYYTGIPDLFLVQHEDVARKYGLLNAGWLVLPSVLRTRVVQ</sequence>
<evidence type="ECO:0000256" key="4">
    <source>
        <dbReference type="ARBA" id="ARBA00011335"/>
    </source>
</evidence>
<keyword evidence="6 11" id="KW-0812">Transmembrane</keyword>
<evidence type="ECO:0000256" key="6">
    <source>
        <dbReference type="ARBA" id="ARBA00022692"/>
    </source>
</evidence>
<evidence type="ECO:0000256" key="3">
    <source>
        <dbReference type="ARBA" id="ARBA00009731"/>
    </source>
</evidence>
<dbReference type="Pfam" id="PF08660">
    <property type="entry name" value="Alg14"/>
    <property type="match status" value="1"/>
</dbReference>
<evidence type="ECO:0000256" key="10">
    <source>
        <dbReference type="ARBA" id="ARBA00032062"/>
    </source>
</evidence>
<protein>
    <recommendedName>
        <fullName evidence="5">UDP-N-acetylglucosamine transferase subunit ALG14</fullName>
    </recommendedName>
    <alternativeName>
        <fullName evidence="10">Asparagine-linked glycosylation protein 14</fullName>
    </alternativeName>
</protein>
<organism evidence="12 13">
    <name type="scientific">Lomentospora prolificans</name>
    <dbReference type="NCBI Taxonomy" id="41688"/>
    <lineage>
        <taxon>Eukaryota</taxon>
        <taxon>Fungi</taxon>
        <taxon>Dikarya</taxon>
        <taxon>Ascomycota</taxon>
        <taxon>Pezizomycotina</taxon>
        <taxon>Sordariomycetes</taxon>
        <taxon>Hypocreomycetidae</taxon>
        <taxon>Microascales</taxon>
        <taxon>Microascaceae</taxon>
        <taxon>Lomentospora</taxon>
    </lineage>
</organism>
<gene>
    <name evidence="12" type="ORF">jhhlp_005634</name>
</gene>
<dbReference type="GO" id="GO:0031965">
    <property type="term" value="C:nuclear membrane"/>
    <property type="evidence" value="ECO:0007669"/>
    <property type="project" value="UniProtKB-SubCell"/>
</dbReference>
<dbReference type="VEuPathDB" id="FungiDB:jhhlp_005634"/>
<name>A0A2N3N3N5_9PEZI</name>
<evidence type="ECO:0000256" key="7">
    <source>
        <dbReference type="ARBA" id="ARBA00022824"/>
    </source>
</evidence>
<comment type="subcellular location">
    <subcellularLocation>
        <location evidence="1">Endoplasmic reticulum membrane</location>
        <topology evidence="1">Single-pass membrane protein</topology>
    </subcellularLocation>
    <subcellularLocation>
        <location evidence="2">Nucleus membrane</location>
        <topology evidence="2">Single-pass membrane protein</topology>
    </subcellularLocation>
</comment>
<dbReference type="GO" id="GO:0043541">
    <property type="term" value="C:UDP-N-acetylglucosamine transferase complex"/>
    <property type="evidence" value="ECO:0007669"/>
    <property type="project" value="TreeGrafter"/>
</dbReference>
<dbReference type="STRING" id="41688.A0A2N3N3N5"/>